<accession>A0A0L0HFM0</accession>
<dbReference type="Proteomes" id="UP000053201">
    <property type="component" value="Unassembled WGS sequence"/>
</dbReference>
<feature type="compositionally biased region" description="Basic and acidic residues" evidence="2">
    <location>
        <begin position="512"/>
        <end position="527"/>
    </location>
</feature>
<dbReference type="InterPro" id="IPR039786">
    <property type="entry name" value="EFR3"/>
</dbReference>
<dbReference type="GeneID" id="27688664"/>
<dbReference type="InterPro" id="IPR049150">
    <property type="entry name" value="EFR3_HEAT-like_rpt"/>
</dbReference>
<sequence>MLSSRNISELRSDSTSHKGSLDIRPPNFSDARSTKSLPYAARSSDSLSLNDAMGIGDLITAKCPLVPNHIRLFHSIYPVRGKKIIPKSNEFSRLVFYLRSKPHKVFKVGPLLAAHNKSDIRHRRWGHVQINLQLARTLIEECHSLIAIVGPAALSVIYSILTSTNQLMEDATTVFREFCQHYMYQPNCLPKAPMHNYLFDLIMHFSGMCLLKDNDEGFVYTSRTCGLAALEAVIHSKGFVAHPRLRDNPEIDGTTIKGGPEYVRMMMHAILANINDPTKIPTDPNTITERTENDFSDPEQVAGRCLTHLFSLMDLESLPVFLAPIVNIVDFKRPSKEYAVNVFRTITTCTRPEYRHGILKHFTDVIKQPDAHQARLLCDPSVKETMFEIICTLMELGCATGGMSFLELCEALLEQLHATRGVENAQGLQDAVMKCFAILVKKVAHPHQLAEMQPFLVSKLGISTAEAKQVIELLRAGEALQEAKLILMQETVKTPTLTSTSSPTESEASAGEAKEPENVKATGEKKFGERLVIPGQKPPSIHSMDEKRERHRTVQLEELMAAAYGWSTPTKSGSVLDLHQEALDIATSAEYAEVDTDELLASITPESLGM</sequence>
<dbReference type="PANTHER" id="PTHR47766:SF1">
    <property type="entry name" value="PROTEIN EFR3"/>
    <property type="match status" value="1"/>
</dbReference>
<dbReference type="RefSeq" id="XP_016607942.1">
    <property type="nucleotide sequence ID" value="XM_016753498.1"/>
</dbReference>
<dbReference type="VEuPathDB" id="FungiDB:SPPG_05274"/>
<dbReference type="SUPFAM" id="SSF48371">
    <property type="entry name" value="ARM repeat"/>
    <property type="match status" value="1"/>
</dbReference>
<feature type="compositionally biased region" description="Basic and acidic residues" evidence="2">
    <location>
        <begin position="8"/>
        <end position="21"/>
    </location>
</feature>
<name>A0A0L0HFM0_SPIPD</name>
<feature type="region of interest" description="Disordered" evidence="2">
    <location>
        <begin position="494"/>
        <end position="527"/>
    </location>
</feature>
<evidence type="ECO:0000256" key="2">
    <source>
        <dbReference type="SAM" id="MobiDB-lite"/>
    </source>
</evidence>
<dbReference type="InterPro" id="IPR016024">
    <property type="entry name" value="ARM-type_fold"/>
</dbReference>
<protein>
    <submittedName>
        <fullName evidence="3">Uncharacterized protein</fullName>
    </submittedName>
</protein>
<dbReference type="OMA" id="WITRQAT"/>
<dbReference type="EMBL" id="KQ257457">
    <property type="protein sequence ID" value="KNC99902.1"/>
    <property type="molecule type" value="Genomic_DNA"/>
</dbReference>
<organism evidence="3 4">
    <name type="scientific">Spizellomyces punctatus (strain DAOM BR117)</name>
    <dbReference type="NCBI Taxonomy" id="645134"/>
    <lineage>
        <taxon>Eukaryota</taxon>
        <taxon>Fungi</taxon>
        <taxon>Fungi incertae sedis</taxon>
        <taxon>Chytridiomycota</taxon>
        <taxon>Chytridiomycota incertae sedis</taxon>
        <taxon>Chytridiomycetes</taxon>
        <taxon>Spizellomycetales</taxon>
        <taxon>Spizellomycetaceae</taxon>
        <taxon>Spizellomyces</taxon>
    </lineage>
</organism>
<dbReference type="Pfam" id="PF21072">
    <property type="entry name" value="EFR3"/>
    <property type="match status" value="1"/>
</dbReference>
<gene>
    <name evidence="3" type="ORF">SPPG_05274</name>
</gene>
<dbReference type="AlphaFoldDB" id="A0A0L0HFM0"/>
<evidence type="ECO:0000256" key="1">
    <source>
        <dbReference type="ARBA" id="ARBA00010216"/>
    </source>
</evidence>
<evidence type="ECO:0000313" key="4">
    <source>
        <dbReference type="Proteomes" id="UP000053201"/>
    </source>
</evidence>
<reference evidence="3 4" key="1">
    <citation type="submission" date="2009-08" db="EMBL/GenBank/DDBJ databases">
        <title>The Genome Sequence of Spizellomyces punctatus strain DAOM BR117.</title>
        <authorList>
            <consortium name="The Broad Institute Genome Sequencing Platform"/>
            <person name="Russ C."/>
            <person name="Cuomo C."/>
            <person name="Shea T."/>
            <person name="Young S.K."/>
            <person name="Zeng Q."/>
            <person name="Koehrsen M."/>
            <person name="Haas B."/>
            <person name="Borodovsky M."/>
            <person name="Guigo R."/>
            <person name="Alvarado L."/>
            <person name="Berlin A."/>
            <person name="Bochicchio J."/>
            <person name="Borenstein D."/>
            <person name="Chapman S."/>
            <person name="Chen Z."/>
            <person name="Engels R."/>
            <person name="Freedman E."/>
            <person name="Gellesch M."/>
            <person name="Goldberg J."/>
            <person name="Griggs A."/>
            <person name="Gujja S."/>
            <person name="Heiman D."/>
            <person name="Hepburn T."/>
            <person name="Howarth C."/>
            <person name="Jen D."/>
            <person name="Larson L."/>
            <person name="Lewis B."/>
            <person name="Mehta T."/>
            <person name="Park D."/>
            <person name="Pearson M."/>
            <person name="Roberts A."/>
            <person name="Saif S."/>
            <person name="Shenoy N."/>
            <person name="Sisk P."/>
            <person name="Stolte C."/>
            <person name="Sykes S."/>
            <person name="Thomson T."/>
            <person name="Walk T."/>
            <person name="White J."/>
            <person name="Yandava C."/>
            <person name="Burger G."/>
            <person name="Gray M.W."/>
            <person name="Holland P.W.H."/>
            <person name="King N."/>
            <person name="Lang F.B.F."/>
            <person name="Roger A.J."/>
            <person name="Ruiz-Trillo I."/>
            <person name="Lander E."/>
            <person name="Nusbaum C."/>
        </authorList>
    </citation>
    <scope>NUCLEOTIDE SEQUENCE [LARGE SCALE GENOMIC DNA]</scope>
    <source>
        <strain evidence="3 4">DAOM BR117</strain>
    </source>
</reference>
<feature type="compositionally biased region" description="Low complexity" evidence="2">
    <location>
        <begin position="494"/>
        <end position="510"/>
    </location>
</feature>
<dbReference type="STRING" id="645134.A0A0L0HFM0"/>
<evidence type="ECO:0000313" key="3">
    <source>
        <dbReference type="EMBL" id="KNC99902.1"/>
    </source>
</evidence>
<dbReference type="OrthoDB" id="19232at2759"/>
<dbReference type="eggNOG" id="KOG1877">
    <property type="taxonomic scope" value="Eukaryota"/>
</dbReference>
<dbReference type="InParanoid" id="A0A0L0HFM0"/>
<dbReference type="GO" id="GO:0072659">
    <property type="term" value="P:protein localization to plasma membrane"/>
    <property type="evidence" value="ECO:0007669"/>
    <property type="project" value="InterPro"/>
</dbReference>
<proteinExistence type="inferred from homology"/>
<dbReference type="PANTHER" id="PTHR47766">
    <property type="entry name" value="PROTEIN EFR3"/>
    <property type="match status" value="1"/>
</dbReference>
<feature type="region of interest" description="Disordered" evidence="2">
    <location>
        <begin position="1"/>
        <end position="29"/>
    </location>
</feature>
<keyword evidence="4" id="KW-1185">Reference proteome</keyword>
<comment type="similarity">
    <text evidence="1">Belongs to the EFR3 family.</text>
</comment>